<dbReference type="InterPro" id="IPR050584">
    <property type="entry name" value="Cholesterol_7-desaturase"/>
</dbReference>
<evidence type="ECO:0000313" key="7">
    <source>
        <dbReference type="EMBL" id="CAE6764544.1"/>
    </source>
</evidence>
<name>A0ABN7LSX0_9BURK</name>
<feature type="domain" description="Rieske" evidence="6">
    <location>
        <begin position="15"/>
        <end position="119"/>
    </location>
</feature>
<keyword evidence="3" id="KW-0560">Oxidoreductase</keyword>
<evidence type="ECO:0000313" key="8">
    <source>
        <dbReference type="Proteomes" id="UP000672526"/>
    </source>
</evidence>
<evidence type="ECO:0000259" key="6">
    <source>
        <dbReference type="PROSITE" id="PS51296"/>
    </source>
</evidence>
<gene>
    <name evidence="7" type="ORF">R69888_03569</name>
</gene>
<evidence type="ECO:0000256" key="4">
    <source>
        <dbReference type="ARBA" id="ARBA00023004"/>
    </source>
</evidence>
<reference evidence="7 8" key="1">
    <citation type="submission" date="2021-02" db="EMBL/GenBank/DDBJ databases">
        <authorList>
            <person name="Vanwijnsberghe S."/>
        </authorList>
    </citation>
    <scope>NUCLEOTIDE SEQUENCE [LARGE SCALE GENOMIC DNA]</scope>
    <source>
        <strain evidence="7 8">LMG 31837</strain>
    </source>
</reference>
<proteinExistence type="predicted"/>
<keyword evidence="1" id="KW-0001">2Fe-2S</keyword>
<dbReference type="InterPro" id="IPR036922">
    <property type="entry name" value="Rieske_2Fe-2S_sf"/>
</dbReference>
<evidence type="ECO:0000256" key="3">
    <source>
        <dbReference type="ARBA" id="ARBA00023002"/>
    </source>
</evidence>
<dbReference type="EMBL" id="CAJNBK010000009">
    <property type="protein sequence ID" value="CAE6764544.1"/>
    <property type="molecule type" value="Genomic_DNA"/>
</dbReference>
<dbReference type="SUPFAM" id="SSF50022">
    <property type="entry name" value="ISP domain"/>
    <property type="match status" value="1"/>
</dbReference>
<protein>
    <recommendedName>
        <fullName evidence="6">Rieske domain-containing protein</fullName>
    </recommendedName>
</protein>
<keyword evidence="2" id="KW-0479">Metal-binding</keyword>
<organism evidence="7 8">
    <name type="scientific">Paraburkholderia haematera</name>
    <dbReference type="NCBI Taxonomy" id="2793077"/>
    <lineage>
        <taxon>Bacteria</taxon>
        <taxon>Pseudomonadati</taxon>
        <taxon>Pseudomonadota</taxon>
        <taxon>Betaproteobacteria</taxon>
        <taxon>Burkholderiales</taxon>
        <taxon>Burkholderiaceae</taxon>
        <taxon>Paraburkholderia</taxon>
    </lineage>
</organism>
<dbReference type="PROSITE" id="PS51296">
    <property type="entry name" value="RIESKE"/>
    <property type="match status" value="1"/>
</dbReference>
<dbReference type="Proteomes" id="UP000672526">
    <property type="component" value="Unassembled WGS sequence"/>
</dbReference>
<dbReference type="PANTHER" id="PTHR21266:SF60">
    <property type="entry name" value="3-KETOSTEROID-9-ALPHA-MONOOXYGENASE, OXYGENASE COMPONENT"/>
    <property type="match status" value="1"/>
</dbReference>
<evidence type="ECO:0000256" key="2">
    <source>
        <dbReference type="ARBA" id="ARBA00022723"/>
    </source>
</evidence>
<keyword evidence="4" id="KW-0408">Iron</keyword>
<dbReference type="InterPro" id="IPR017941">
    <property type="entry name" value="Rieske_2Fe-2S"/>
</dbReference>
<comment type="caution">
    <text evidence="7">The sequence shown here is derived from an EMBL/GenBank/DDBJ whole genome shotgun (WGS) entry which is preliminary data.</text>
</comment>
<dbReference type="RefSeq" id="WP_211612518.1">
    <property type="nucleotide sequence ID" value="NZ_CAJNBK010000009.1"/>
</dbReference>
<dbReference type="PANTHER" id="PTHR21266">
    <property type="entry name" value="IRON-SULFUR DOMAIN CONTAINING PROTEIN"/>
    <property type="match status" value="1"/>
</dbReference>
<evidence type="ECO:0000256" key="5">
    <source>
        <dbReference type="ARBA" id="ARBA00023014"/>
    </source>
</evidence>
<dbReference type="Gene3D" id="2.102.10.10">
    <property type="entry name" value="Rieske [2Fe-2S] iron-sulphur domain"/>
    <property type="match status" value="1"/>
</dbReference>
<keyword evidence="8" id="KW-1185">Reference proteome</keyword>
<accession>A0ABN7LSX0</accession>
<evidence type="ECO:0000256" key="1">
    <source>
        <dbReference type="ARBA" id="ARBA00022714"/>
    </source>
</evidence>
<dbReference type="CDD" id="cd03469">
    <property type="entry name" value="Rieske_RO_Alpha_N"/>
    <property type="match status" value="1"/>
</dbReference>
<keyword evidence="5" id="KW-0411">Iron-sulfur</keyword>
<sequence length="231" mass="25658">MEKLGFERFDATAHWYPVAASNEIQAGLIVQAFLDGQELALWRSSDGELHAWENRCPHRGTRFTLGRIVGDTLICAYHGWKFAPQGQCLTIPANPTLTPPKSACAKTFSVREDQGMVWVTLSDAPWSPLDLGRAARSFCRGFVLYRAPEEVRVSLLNQVDQKYEDRGHAVLASGTDGGESTLLFLQPMASDRTVAYLWADTPPSGDSRMQTLKRATSAFKTLRNQIELVAQ</sequence>
<dbReference type="Pfam" id="PF00355">
    <property type="entry name" value="Rieske"/>
    <property type="match status" value="1"/>
</dbReference>